<dbReference type="EC" id="3.1.21.4" evidence="1"/>
<evidence type="ECO:0000313" key="1">
    <source>
        <dbReference type="EMBL" id="CEG12466.1"/>
    </source>
</evidence>
<reference evidence="1" key="1">
    <citation type="submission" date="2014-09" db="EMBL/GenBank/DDBJ databases">
        <authorList>
            <person name="Probst J Alexander"/>
        </authorList>
    </citation>
    <scope>NUCLEOTIDE SEQUENCE</scope>
</reference>
<protein>
    <submittedName>
        <fullName evidence="1">Putative Type II site-specific deoxyribonuclease</fullName>
        <ecNumber evidence="1">3.1.21.4</ecNumber>
    </submittedName>
</protein>
<organism evidence="1">
    <name type="scientific">groundwater metagenome</name>
    <dbReference type="NCBI Taxonomy" id="717931"/>
    <lineage>
        <taxon>unclassified sequences</taxon>
        <taxon>metagenomes</taxon>
        <taxon>ecological metagenomes</taxon>
    </lineage>
</organism>
<dbReference type="AlphaFoldDB" id="A0A098EAA8"/>
<accession>A0A098EAA8</accession>
<keyword evidence="1" id="KW-0378">Hydrolase</keyword>
<dbReference type="GO" id="GO:0009036">
    <property type="term" value="F:type II site-specific deoxyribonuclease activity"/>
    <property type="evidence" value="ECO:0007669"/>
    <property type="project" value="UniProtKB-EC"/>
</dbReference>
<name>A0A098EAA8_9ZZZZ</name>
<proteinExistence type="predicted"/>
<gene>
    <name evidence="1" type="ORF">MSIBF_A2320006</name>
</gene>
<dbReference type="EMBL" id="CCXY01000149">
    <property type="protein sequence ID" value="CEG12466.1"/>
    <property type="molecule type" value="Genomic_DNA"/>
</dbReference>
<sequence length="389" mass="46692">MAENKFLTYIQNRILKGDYRGVHISQHNRLPFDKVLKILATINNIAGNNRFEIHVGDWNEAKQENCDIYYKIVDDLKEHLKQGTVNSLKKNIFPDLDVMGFLHRHTMKGDLALRERRNHIQFVELTDLAEKFINESKPRKQYKMYVEAVERLLEPILDELFYLLYKEFESINVYEYMLIVSDETLKTESKIELIKAYRRLKKIQQIQIKKYIKKKFNEINKKAQNKNEMRDFNNWYNESLQIFNLLNQTIYFKTFGKTTLMLGLSQEAFETLAKRSQIQKDKYFEWHNIQRSEEYQLHHIYPVSYFTTKKELSLIDDYRNLIYIKNTKHAEIPHDNNLFVKLDYRNEKILLVNPINARDYIDITNDVLININNLPVVIDYNKKLLSNVM</sequence>